<feature type="transmembrane region" description="Helical" evidence="15">
    <location>
        <begin position="111"/>
        <end position="129"/>
    </location>
</feature>
<dbReference type="NCBIfam" id="TIGR01241">
    <property type="entry name" value="FtsH_fam"/>
    <property type="match status" value="1"/>
</dbReference>
<dbReference type="InterPro" id="IPR003960">
    <property type="entry name" value="ATPase_AAA_CS"/>
</dbReference>
<comment type="subunit">
    <text evidence="15">Homohexamer.</text>
</comment>
<keyword evidence="10 15" id="KW-0067">ATP-binding</keyword>
<keyword evidence="3 15" id="KW-1003">Cell membrane</keyword>
<dbReference type="Gene3D" id="1.10.8.60">
    <property type="match status" value="1"/>
</dbReference>
<evidence type="ECO:0000256" key="2">
    <source>
        <dbReference type="ARBA" id="ARBA00010044"/>
    </source>
</evidence>
<dbReference type="GO" id="GO:0004176">
    <property type="term" value="F:ATP-dependent peptidase activity"/>
    <property type="evidence" value="ECO:0007669"/>
    <property type="project" value="InterPro"/>
</dbReference>
<dbReference type="PANTHER" id="PTHR23076">
    <property type="entry name" value="METALLOPROTEASE M41 FTSH"/>
    <property type="match status" value="1"/>
</dbReference>
<keyword evidence="20" id="KW-1185">Reference proteome</keyword>
<evidence type="ECO:0000313" key="20">
    <source>
        <dbReference type="Proteomes" id="UP000630353"/>
    </source>
</evidence>
<evidence type="ECO:0000313" key="19">
    <source>
        <dbReference type="EMBL" id="GHD39290.1"/>
    </source>
</evidence>
<feature type="binding site" evidence="15">
    <location>
        <position position="504"/>
    </location>
    <ligand>
        <name>Zn(2+)</name>
        <dbReference type="ChEBI" id="CHEBI:29105"/>
        <note>catalytic</note>
    </ligand>
</feature>
<evidence type="ECO:0000256" key="6">
    <source>
        <dbReference type="ARBA" id="ARBA00022723"/>
    </source>
</evidence>
<evidence type="ECO:0000259" key="18">
    <source>
        <dbReference type="SMART" id="SM00382"/>
    </source>
</evidence>
<evidence type="ECO:0000256" key="5">
    <source>
        <dbReference type="ARBA" id="ARBA00022692"/>
    </source>
</evidence>
<dbReference type="Gene3D" id="3.30.720.210">
    <property type="match status" value="1"/>
</dbReference>
<keyword evidence="8 15" id="KW-0378">Hydrolase</keyword>
<feature type="binding site" evidence="15">
    <location>
        <position position="428"/>
    </location>
    <ligand>
        <name>Zn(2+)</name>
        <dbReference type="ChEBI" id="CHEBI:29105"/>
        <note>catalytic</note>
    </ligand>
</feature>
<feature type="transmembrane region" description="Helical" evidence="15">
    <location>
        <begin position="5"/>
        <end position="22"/>
    </location>
</feature>
<dbReference type="FunFam" id="3.40.50.300:FF:000001">
    <property type="entry name" value="ATP-dependent zinc metalloprotease FtsH"/>
    <property type="match status" value="1"/>
</dbReference>
<keyword evidence="7 15" id="KW-0547">Nucleotide-binding</keyword>
<dbReference type="Pfam" id="PF17862">
    <property type="entry name" value="AAA_lid_3"/>
    <property type="match status" value="1"/>
</dbReference>
<evidence type="ECO:0000256" key="3">
    <source>
        <dbReference type="ARBA" id="ARBA00022475"/>
    </source>
</evidence>
<dbReference type="InterPro" id="IPR000642">
    <property type="entry name" value="Peptidase_M41"/>
</dbReference>
<dbReference type="SUPFAM" id="SSF140990">
    <property type="entry name" value="FtsH protease domain-like"/>
    <property type="match status" value="1"/>
</dbReference>
<dbReference type="Pfam" id="PF00004">
    <property type="entry name" value="AAA"/>
    <property type="match status" value="1"/>
</dbReference>
<dbReference type="GO" id="GO:0006508">
    <property type="term" value="P:proteolysis"/>
    <property type="evidence" value="ECO:0007669"/>
    <property type="project" value="UniProtKB-KW"/>
</dbReference>
<dbReference type="GO" id="GO:0005524">
    <property type="term" value="F:ATP binding"/>
    <property type="evidence" value="ECO:0007669"/>
    <property type="project" value="UniProtKB-UniRule"/>
</dbReference>
<dbReference type="CDD" id="cd19501">
    <property type="entry name" value="RecA-like_FtsH"/>
    <property type="match status" value="1"/>
</dbReference>
<dbReference type="GO" id="GO:0030163">
    <property type="term" value="P:protein catabolic process"/>
    <property type="evidence" value="ECO:0007669"/>
    <property type="project" value="UniProtKB-UniRule"/>
</dbReference>
<dbReference type="RefSeq" id="WP_229836162.1">
    <property type="nucleotide sequence ID" value="NZ_BMZS01000001.1"/>
</dbReference>
<evidence type="ECO:0000256" key="7">
    <source>
        <dbReference type="ARBA" id="ARBA00022741"/>
    </source>
</evidence>
<dbReference type="InterPro" id="IPR005936">
    <property type="entry name" value="FtsH"/>
</dbReference>
<comment type="similarity">
    <text evidence="16">Belongs to the AAA ATPase family.</text>
</comment>
<feature type="compositionally biased region" description="Low complexity" evidence="17">
    <location>
        <begin position="632"/>
        <end position="646"/>
    </location>
</feature>
<comment type="similarity">
    <text evidence="14 15">In the central section; belongs to the AAA ATPase family.</text>
</comment>
<dbReference type="HAMAP" id="MF_01458">
    <property type="entry name" value="FtsH"/>
    <property type="match status" value="1"/>
</dbReference>
<evidence type="ECO:0000256" key="1">
    <source>
        <dbReference type="ARBA" id="ARBA00004370"/>
    </source>
</evidence>
<evidence type="ECO:0000256" key="13">
    <source>
        <dbReference type="ARBA" id="ARBA00023136"/>
    </source>
</evidence>
<dbReference type="Pfam" id="PF06480">
    <property type="entry name" value="FtsH_ext"/>
    <property type="match status" value="1"/>
</dbReference>
<dbReference type="PANTHER" id="PTHR23076:SF97">
    <property type="entry name" value="ATP-DEPENDENT ZINC METALLOPROTEASE YME1L1"/>
    <property type="match status" value="1"/>
</dbReference>
<gene>
    <name evidence="19" type="primary">ftsH-1</name>
    <name evidence="15" type="synonym">ftsH</name>
    <name evidence="19" type="ORF">GCM10017083_00990</name>
</gene>
<dbReference type="AlphaFoldDB" id="A0A919CN08"/>
<dbReference type="InterPro" id="IPR041569">
    <property type="entry name" value="AAA_lid_3"/>
</dbReference>
<feature type="binding site" evidence="15">
    <location>
        <position position="432"/>
    </location>
    <ligand>
        <name>Zn(2+)</name>
        <dbReference type="ChEBI" id="CHEBI:29105"/>
        <note>catalytic</note>
    </ligand>
</feature>
<comment type="subcellular location">
    <subcellularLocation>
        <location evidence="15">Cell membrane</location>
        <topology evidence="15">Multi-pass membrane protein</topology>
        <orientation evidence="15">Cytoplasmic side</orientation>
    </subcellularLocation>
    <subcellularLocation>
        <location evidence="1">Membrane</location>
    </subcellularLocation>
</comment>
<evidence type="ECO:0000256" key="15">
    <source>
        <dbReference type="HAMAP-Rule" id="MF_01458"/>
    </source>
</evidence>
<proteinExistence type="inferred from homology"/>
<feature type="domain" description="AAA+ ATPase" evidence="18">
    <location>
        <begin position="199"/>
        <end position="338"/>
    </location>
</feature>
<dbReference type="SMART" id="SM00382">
    <property type="entry name" value="AAA"/>
    <property type="match status" value="1"/>
</dbReference>
<dbReference type="GO" id="GO:0016887">
    <property type="term" value="F:ATP hydrolysis activity"/>
    <property type="evidence" value="ECO:0007669"/>
    <property type="project" value="UniProtKB-UniRule"/>
</dbReference>
<keyword evidence="12 15" id="KW-0482">Metalloprotease</keyword>
<evidence type="ECO:0000256" key="16">
    <source>
        <dbReference type="RuleBase" id="RU003651"/>
    </source>
</evidence>
<protein>
    <recommendedName>
        <fullName evidence="15">ATP-dependent zinc metalloprotease FtsH</fullName>
        <ecNumber evidence="15">3.4.24.-</ecNumber>
    </recommendedName>
</protein>
<feature type="binding site" evidence="15">
    <location>
        <begin position="207"/>
        <end position="214"/>
    </location>
    <ligand>
        <name>ATP</name>
        <dbReference type="ChEBI" id="CHEBI:30616"/>
    </ligand>
</feature>
<reference evidence="19" key="2">
    <citation type="submission" date="2020-09" db="EMBL/GenBank/DDBJ databases">
        <authorList>
            <person name="Sun Q."/>
            <person name="Kim S."/>
        </authorList>
    </citation>
    <scope>NUCLEOTIDE SEQUENCE</scope>
    <source>
        <strain evidence="19">KCTC 42651</strain>
    </source>
</reference>
<keyword evidence="11 15" id="KW-1133">Transmembrane helix</keyword>
<dbReference type="FunFam" id="1.20.58.760:FF:000001">
    <property type="entry name" value="ATP-dependent zinc metalloprotease FtsH"/>
    <property type="match status" value="1"/>
</dbReference>
<dbReference type="InterPro" id="IPR011546">
    <property type="entry name" value="Pept_M41_FtsH_extracell"/>
</dbReference>
<sequence>MERRWIWIVLIMAGLLLPFWLASRYEGQPGAAAPIAYSTFKSLLNEGKVESVTMRGDEIAVTLDAPMEVRPGVASPSVTTRIPPVGDPQLLPALEQHGVATTALPSDGRGWWVSMLPWLIFIAIYFFFWTRFSRGVAGGGFGGGGVEDFLKGRAAKQETQTRKVTFADVAGQDNAKREVAELVEFLRDPDRYRRLGAEPPRGILLMGPPGTGKTLLARALAGEAGVPFFNISASEFIEMFVGVGASRVRSMFDEAKKRAPSILFIDELDAIGRVRGAGFGGGHDEREQTLNQILSEMDGFEGHEAVVVLAATNRPDVLDPALLRPGRFDRHVTLDLPDKAAREAILTVHAKDKPIAGDVDLGVIAAGTPGFSGADLKNLMNEAAIACARENGDRIAMRHVDEARDRVMMGMERKLTIRPEEKHRLAVHEAGHTAVAHALPNADPIYKVTIIPRGRALGGTHMIPEKEHYTQSRAELEDQLAVLLGGRAAEQVLIGDVSSGADDDIRRATRLARAMVSRWGMSDQLGPVDLRQSDEHPFLGREMAQPREFSDGTAHEVDIEVRRILHEAESRAIAVIEAGRPAIERLIAELEHVETLDRAAVTSFLGERRADAEAARAGGEKTGGARPRASTPKAAAPKAAAPKAAE</sequence>
<accession>A0A919CN08</accession>
<dbReference type="Pfam" id="PF01434">
    <property type="entry name" value="Peptidase_M41"/>
    <property type="match status" value="1"/>
</dbReference>
<reference evidence="19" key="1">
    <citation type="journal article" date="2014" name="Int. J. Syst. Evol. Microbiol.">
        <title>Complete genome sequence of Corynebacterium casei LMG S-19264T (=DSM 44701T), isolated from a smear-ripened cheese.</title>
        <authorList>
            <consortium name="US DOE Joint Genome Institute (JGI-PGF)"/>
            <person name="Walter F."/>
            <person name="Albersmeier A."/>
            <person name="Kalinowski J."/>
            <person name="Ruckert C."/>
        </authorList>
    </citation>
    <scope>NUCLEOTIDE SEQUENCE</scope>
    <source>
        <strain evidence="19">KCTC 42651</strain>
    </source>
</reference>
<evidence type="ECO:0000256" key="14">
    <source>
        <dbReference type="ARBA" id="ARBA00061570"/>
    </source>
</evidence>
<dbReference type="InterPro" id="IPR003593">
    <property type="entry name" value="AAA+_ATPase"/>
</dbReference>
<comment type="similarity">
    <text evidence="2 15">In the C-terminal section; belongs to the peptidase M41 family.</text>
</comment>
<name>A0A919CN08_9PROT</name>
<evidence type="ECO:0000256" key="10">
    <source>
        <dbReference type="ARBA" id="ARBA00022840"/>
    </source>
</evidence>
<dbReference type="SUPFAM" id="SSF52540">
    <property type="entry name" value="P-loop containing nucleoside triphosphate hydrolases"/>
    <property type="match status" value="1"/>
</dbReference>
<dbReference type="Proteomes" id="UP000630353">
    <property type="component" value="Unassembled WGS sequence"/>
</dbReference>
<dbReference type="EMBL" id="BMZS01000001">
    <property type="protein sequence ID" value="GHD39290.1"/>
    <property type="molecule type" value="Genomic_DNA"/>
</dbReference>
<keyword evidence="13 15" id="KW-0472">Membrane</keyword>
<dbReference type="FunFam" id="1.10.8.60:FF:000001">
    <property type="entry name" value="ATP-dependent zinc metalloprotease FtsH"/>
    <property type="match status" value="1"/>
</dbReference>
<comment type="cofactor">
    <cofactor evidence="15">
        <name>Zn(2+)</name>
        <dbReference type="ChEBI" id="CHEBI:29105"/>
    </cofactor>
    <text evidence="15">Binds 1 zinc ion per subunit.</text>
</comment>
<dbReference type="GO" id="GO:0004222">
    <property type="term" value="F:metalloendopeptidase activity"/>
    <property type="evidence" value="ECO:0007669"/>
    <property type="project" value="InterPro"/>
</dbReference>
<comment type="caution">
    <text evidence="19">The sequence shown here is derived from an EMBL/GenBank/DDBJ whole genome shotgun (WGS) entry which is preliminary data.</text>
</comment>
<organism evidence="19 20">
    <name type="scientific">Thalassobaculum fulvum</name>
    <dbReference type="NCBI Taxonomy" id="1633335"/>
    <lineage>
        <taxon>Bacteria</taxon>
        <taxon>Pseudomonadati</taxon>
        <taxon>Pseudomonadota</taxon>
        <taxon>Alphaproteobacteria</taxon>
        <taxon>Rhodospirillales</taxon>
        <taxon>Thalassobaculaceae</taxon>
        <taxon>Thalassobaculum</taxon>
    </lineage>
</organism>
<evidence type="ECO:0000256" key="17">
    <source>
        <dbReference type="SAM" id="MobiDB-lite"/>
    </source>
</evidence>
<keyword evidence="5 15" id="KW-0812">Transmembrane</keyword>
<evidence type="ECO:0000256" key="8">
    <source>
        <dbReference type="ARBA" id="ARBA00022801"/>
    </source>
</evidence>
<evidence type="ECO:0000256" key="4">
    <source>
        <dbReference type="ARBA" id="ARBA00022670"/>
    </source>
</evidence>
<keyword evidence="9 15" id="KW-0862">Zinc</keyword>
<keyword evidence="6 15" id="KW-0479">Metal-binding</keyword>
<dbReference type="InterPro" id="IPR003959">
    <property type="entry name" value="ATPase_AAA_core"/>
</dbReference>
<evidence type="ECO:0000256" key="9">
    <source>
        <dbReference type="ARBA" id="ARBA00022833"/>
    </source>
</evidence>
<dbReference type="GO" id="GO:0008270">
    <property type="term" value="F:zinc ion binding"/>
    <property type="evidence" value="ECO:0007669"/>
    <property type="project" value="UniProtKB-UniRule"/>
</dbReference>
<dbReference type="Gene3D" id="1.20.58.760">
    <property type="entry name" value="Peptidase M41"/>
    <property type="match status" value="1"/>
</dbReference>
<evidence type="ECO:0000256" key="11">
    <source>
        <dbReference type="ARBA" id="ARBA00022989"/>
    </source>
</evidence>
<evidence type="ECO:0000256" key="12">
    <source>
        <dbReference type="ARBA" id="ARBA00023049"/>
    </source>
</evidence>
<dbReference type="PROSITE" id="PS00674">
    <property type="entry name" value="AAA"/>
    <property type="match status" value="1"/>
</dbReference>
<dbReference type="InterPro" id="IPR027417">
    <property type="entry name" value="P-loop_NTPase"/>
</dbReference>
<dbReference type="EC" id="3.4.24.-" evidence="15"/>
<keyword evidence="4 15" id="KW-0645">Protease</keyword>
<dbReference type="GO" id="GO:0005886">
    <property type="term" value="C:plasma membrane"/>
    <property type="evidence" value="ECO:0007669"/>
    <property type="project" value="UniProtKB-SubCell"/>
</dbReference>
<feature type="region of interest" description="Disordered" evidence="17">
    <location>
        <begin position="608"/>
        <end position="646"/>
    </location>
</feature>
<dbReference type="InterPro" id="IPR037219">
    <property type="entry name" value="Peptidase_M41-like"/>
</dbReference>
<feature type="active site" evidence="15">
    <location>
        <position position="429"/>
    </location>
</feature>
<dbReference type="Gene3D" id="3.40.50.300">
    <property type="entry name" value="P-loop containing nucleotide triphosphate hydrolases"/>
    <property type="match status" value="1"/>
</dbReference>
<comment type="function">
    <text evidence="15">Acts as a processive, ATP-dependent zinc metallopeptidase for both cytoplasmic and membrane proteins. Plays a role in the quality control of integral membrane proteins.</text>
</comment>